<dbReference type="STRING" id="1302687.SAMN05444267_1005106"/>
<reference evidence="2" key="1">
    <citation type="submission" date="2016-11" db="EMBL/GenBank/DDBJ databases">
        <authorList>
            <person name="Varghese N."/>
            <person name="Submissions S."/>
        </authorList>
    </citation>
    <scope>NUCLEOTIDE SEQUENCE [LARGE SCALE GENOMIC DNA]</scope>
    <source>
        <strain evidence="2">DSM 26899</strain>
    </source>
</reference>
<dbReference type="AlphaFoldDB" id="A0A1M6TI94"/>
<protein>
    <submittedName>
        <fullName evidence="1">Uncharacterized protein</fullName>
    </submittedName>
</protein>
<dbReference type="Proteomes" id="UP000184364">
    <property type="component" value="Unassembled WGS sequence"/>
</dbReference>
<sequence length="37" mass="4782">MYIIFEYVQRKWVLKYFNRNNYETSEAVKIRYFNNLQ</sequence>
<dbReference type="EMBL" id="FRAV01000005">
    <property type="protein sequence ID" value="SHK56701.1"/>
    <property type="molecule type" value="Genomic_DNA"/>
</dbReference>
<organism evidence="1 2">
    <name type="scientific">Chryseobacterium polytrichastri</name>
    <dbReference type="NCBI Taxonomy" id="1302687"/>
    <lineage>
        <taxon>Bacteria</taxon>
        <taxon>Pseudomonadati</taxon>
        <taxon>Bacteroidota</taxon>
        <taxon>Flavobacteriia</taxon>
        <taxon>Flavobacteriales</taxon>
        <taxon>Weeksellaceae</taxon>
        <taxon>Chryseobacterium group</taxon>
        <taxon>Chryseobacterium</taxon>
    </lineage>
</organism>
<evidence type="ECO:0000313" key="1">
    <source>
        <dbReference type="EMBL" id="SHK56701.1"/>
    </source>
</evidence>
<name>A0A1M6TI94_9FLAO</name>
<gene>
    <name evidence="1" type="ORF">SAMN05444267_1005106</name>
</gene>
<keyword evidence="2" id="KW-1185">Reference proteome</keyword>
<proteinExistence type="predicted"/>
<evidence type="ECO:0000313" key="2">
    <source>
        <dbReference type="Proteomes" id="UP000184364"/>
    </source>
</evidence>
<accession>A0A1M6TI94</accession>